<feature type="chain" id="PRO_5013349680" evidence="1">
    <location>
        <begin position="21"/>
        <end position="545"/>
    </location>
</feature>
<dbReference type="Proteomes" id="UP000217257">
    <property type="component" value="Chromosome"/>
</dbReference>
<organism evidence="2 3">
    <name type="scientific">Cystobacter fuscus</name>
    <dbReference type="NCBI Taxonomy" id="43"/>
    <lineage>
        <taxon>Bacteria</taxon>
        <taxon>Pseudomonadati</taxon>
        <taxon>Myxococcota</taxon>
        <taxon>Myxococcia</taxon>
        <taxon>Myxococcales</taxon>
        <taxon>Cystobacterineae</taxon>
        <taxon>Archangiaceae</taxon>
        <taxon>Cystobacter</taxon>
    </lineage>
</organism>
<name>A0A250JMI3_9BACT</name>
<reference evidence="2 3" key="1">
    <citation type="submission" date="2017-06" db="EMBL/GenBank/DDBJ databases">
        <title>Sequencing and comparative analysis of myxobacterial genomes.</title>
        <authorList>
            <person name="Rupp O."/>
            <person name="Goesmann A."/>
            <person name="Sogaard-Andersen L."/>
        </authorList>
    </citation>
    <scope>NUCLEOTIDE SEQUENCE [LARGE SCALE GENOMIC DNA]</scope>
    <source>
        <strain evidence="2 3">DSM 52655</strain>
    </source>
</reference>
<sequence length="545" mass="60464">MVTSRFLALCALLLPRLVVAEPFQGLADPGAVIGQLDGVVLEGDQYFLHGWTCQQGVAASLRIHVYAGASAYDEPRGQLVLEGASQFMAESAVGERCGAGNGRYRFHVAIPESVLAAVGGQPLYVHGLRVLGTVRNSALVNSGKIRFPHPLGSAPRGCMPSLWNDNVERNAYPSGNAQGQGQPWVYMAWVWRETPAVETNHSVSVARSQDLVNWYNTCGEKLTLPLTTASHAVVDPIQTHQGVLNNLNVGFDGEGRPVVTYQTYKVVYSADVPPVWTTQVYNARLEGGQWKIHQNRLEGGSADISGTGEIASLGATDGPLHWDAQDPALTYYLRWESMPTNRDLPYDCSGRALSVSQPTETTCPDKFLTDLVVWSYDATAKLWRASRVDRAWGGSSATFDFVVFKRHQLVAYYDANRRVKVAIRNGDGAWTYKVLDDQFKGWDSHNYLTLEVDDNHDIHLSGDLHGHALTYWRSRGLVASSFARQPMVGTLETQATYPRFYRGPQGDFLFKYRQGGSGDGEWIINRYDVRTYRWSRLLAQPLFGR</sequence>
<dbReference type="Pfam" id="PF15892">
    <property type="entry name" value="BNR_4"/>
    <property type="match status" value="2"/>
</dbReference>
<proteinExistence type="predicted"/>
<dbReference type="EMBL" id="CP022098">
    <property type="protein sequence ID" value="ATB44316.1"/>
    <property type="molecule type" value="Genomic_DNA"/>
</dbReference>
<dbReference type="KEGG" id="cfus:CYFUS_009803"/>
<evidence type="ECO:0000313" key="3">
    <source>
        <dbReference type="Proteomes" id="UP000217257"/>
    </source>
</evidence>
<evidence type="ECO:0000256" key="1">
    <source>
        <dbReference type="SAM" id="SignalP"/>
    </source>
</evidence>
<dbReference type="RefSeq" id="WP_198316407.1">
    <property type="nucleotide sequence ID" value="NZ_CP022098.1"/>
</dbReference>
<protein>
    <submittedName>
        <fullName evidence="2">Uncharacterized protein</fullName>
    </submittedName>
</protein>
<gene>
    <name evidence="2" type="ORF">CYFUS_009803</name>
</gene>
<dbReference type="AlphaFoldDB" id="A0A250JMI3"/>
<feature type="signal peptide" evidence="1">
    <location>
        <begin position="1"/>
        <end position="20"/>
    </location>
</feature>
<keyword evidence="1" id="KW-0732">Signal</keyword>
<evidence type="ECO:0000313" key="2">
    <source>
        <dbReference type="EMBL" id="ATB44316.1"/>
    </source>
</evidence>
<accession>A0A250JMI3</accession>